<organism evidence="7 8">
    <name type="scientific">Neoroseomonas marina</name>
    <dbReference type="NCBI Taxonomy" id="1232220"/>
    <lineage>
        <taxon>Bacteria</taxon>
        <taxon>Pseudomonadati</taxon>
        <taxon>Pseudomonadota</taxon>
        <taxon>Alphaproteobacteria</taxon>
        <taxon>Acetobacterales</taxon>
        <taxon>Acetobacteraceae</taxon>
        <taxon>Neoroseomonas</taxon>
    </lineage>
</organism>
<dbReference type="AlphaFoldDB" id="A0A848EDM2"/>
<comment type="catalytic activity">
    <reaction evidence="4">
        <text>4 Fe(II)-[cytochrome c] + O2 + 8 H(+)(in) = 4 Fe(III)-[cytochrome c] + 2 H2O + 4 H(+)(out)</text>
        <dbReference type="Rhea" id="RHEA:11436"/>
        <dbReference type="Rhea" id="RHEA-COMP:10350"/>
        <dbReference type="Rhea" id="RHEA-COMP:14399"/>
        <dbReference type="ChEBI" id="CHEBI:15377"/>
        <dbReference type="ChEBI" id="CHEBI:15378"/>
        <dbReference type="ChEBI" id="CHEBI:15379"/>
        <dbReference type="ChEBI" id="CHEBI:29033"/>
        <dbReference type="ChEBI" id="CHEBI:29034"/>
        <dbReference type="EC" id="7.1.1.9"/>
    </reaction>
</comment>
<dbReference type="RefSeq" id="WP_170053625.1">
    <property type="nucleotide sequence ID" value="NZ_JABBKX010000002.1"/>
</dbReference>
<feature type="transmembrane region" description="Helical" evidence="5">
    <location>
        <begin position="65"/>
        <end position="89"/>
    </location>
</feature>
<gene>
    <name evidence="7" type="ORF">GWK16_09255</name>
</gene>
<comment type="similarity">
    <text evidence="2">Belongs to the cytochrome c oxidase subunit 2 family.</text>
</comment>
<dbReference type="PANTHER" id="PTHR22888:SF9">
    <property type="entry name" value="CYTOCHROME C OXIDASE SUBUNIT 2"/>
    <property type="match status" value="1"/>
</dbReference>
<dbReference type="Proteomes" id="UP000548582">
    <property type="component" value="Unassembled WGS sequence"/>
</dbReference>
<dbReference type="InterPro" id="IPR045187">
    <property type="entry name" value="CcO_II"/>
</dbReference>
<accession>A0A848EDM2</accession>
<dbReference type="Gene3D" id="2.60.40.420">
    <property type="entry name" value="Cupredoxins - blue copper proteins"/>
    <property type="match status" value="1"/>
</dbReference>
<feature type="domain" description="Cytochrome oxidase subunit II copper A binding" evidence="6">
    <location>
        <begin position="99"/>
        <end position="210"/>
    </location>
</feature>
<keyword evidence="3 5" id="KW-0472">Membrane</keyword>
<keyword evidence="8" id="KW-1185">Reference proteome</keyword>
<reference evidence="7 8" key="1">
    <citation type="submission" date="2020-03" db="EMBL/GenBank/DDBJ databases">
        <authorList>
            <person name="Sun Q."/>
        </authorList>
    </citation>
    <scope>NUCLEOTIDE SEQUENCE [LARGE SCALE GENOMIC DNA]</scope>
    <source>
        <strain evidence="7 8">JC162</strain>
    </source>
</reference>
<evidence type="ECO:0000256" key="2">
    <source>
        <dbReference type="ARBA" id="ARBA00007866"/>
    </source>
</evidence>
<evidence type="ECO:0000256" key="1">
    <source>
        <dbReference type="ARBA" id="ARBA00004370"/>
    </source>
</evidence>
<dbReference type="InterPro" id="IPR002429">
    <property type="entry name" value="CcO_II-like_C"/>
</dbReference>
<comment type="subcellular location">
    <subcellularLocation>
        <location evidence="1">Membrane</location>
    </subcellularLocation>
</comment>
<dbReference type="GO" id="GO:0042773">
    <property type="term" value="P:ATP synthesis coupled electron transport"/>
    <property type="evidence" value="ECO:0007669"/>
    <property type="project" value="TreeGrafter"/>
</dbReference>
<dbReference type="PRINTS" id="PR01166">
    <property type="entry name" value="CYCOXIDASEII"/>
</dbReference>
<feature type="transmembrane region" description="Helical" evidence="5">
    <location>
        <begin position="26"/>
        <end position="53"/>
    </location>
</feature>
<evidence type="ECO:0000256" key="5">
    <source>
        <dbReference type="SAM" id="Phobius"/>
    </source>
</evidence>
<evidence type="ECO:0000256" key="4">
    <source>
        <dbReference type="ARBA" id="ARBA00047816"/>
    </source>
</evidence>
<proteinExistence type="inferred from homology"/>
<keyword evidence="5" id="KW-0812">Transmembrane</keyword>
<dbReference type="GO" id="GO:0005507">
    <property type="term" value="F:copper ion binding"/>
    <property type="evidence" value="ECO:0007669"/>
    <property type="project" value="InterPro"/>
</dbReference>
<dbReference type="Pfam" id="PF00116">
    <property type="entry name" value="COX2"/>
    <property type="match status" value="1"/>
</dbReference>
<evidence type="ECO:0000259" key="6">
    <source>
        <dbReference type="PROSITE" id="PS50857"/>
    </source>
</evidence>
<evidence type="ECO:0000256" key="3">
    <source>
        <dbReference type="ARBA" id="ARBA00023136"/>
    </source>
</evidence>
<keyword evidence="5" id="KW-1133">Transmembrane helix</keyword>
<comment type="caution">
    <text evidence="7">The sequence shown here is derived from an EMBL/GenBank/DDBJ whole genome shotgun (WGS) entry which is preliminary data.</text>
</comment>
<dbReference type="PANTHER" id="PTHR22888">
    <property type="entry name" value="CYTOCHROME C OXIDASE, SUBUNIT II"/>
    <property type="match status" value="1"/>
</dbReference>
<name>A0A848EDM2_9PROT</name>
<sequence length="219" mass="23158">MAVLLVLAGCGGDVSTLDPAGPSATSIAMMWSVMLIGATFITIVVLSLLALGFRRSVVPRRIPESLWLGYGAIGIVSVALIALLIYGFLVGGGQRPIGGPATTIRATAQQWHWHFSYEARAPTGAVLVMPVGHPVTVEVTATDVIHGFWIPRLGGKVDAIPGHVNRLRLQADRPGRFVGLCAEFCGTGHRDHSFTAIALSPADWRAFMDGASLEALGHD</sequence>
<evidence type="ECO:0000313" key="8">
    <source>
        <dbReference type="Proteomes" id="UP000548582"/>
    </source>
</evidence>
<dbReference type="GO" id="GO:0004129">
    <property type="term" value="F:cytochrome-c oxidase activity"/>
    <property type="evidence" value="ECO:0007669"/>
    <property type="project" value="UniProtKB-EC"/>
</dbReference>
<dbReference type="PROSITE" id="PS50857">
    <property type="entry name" value="COX2_CUA"/>
    <property type="match status" value="1"/>
</dbReference>
<evidence type="ECO:0000313" key="7">
    <source>
        <dbReference type="EMBL" id="NMJ41425.1"/>
    </source>
</evidence>
<protein>
    <submittedName>
        <fullName evidence="7">Cytochrome c oxidase subunit II</fullName>
    </submittedName>
</protein>
<dbReference type="GO" id="GO:0016020">
    <property type="term" value="C:membrane"/>
    <property type="evidence" value="ECO:0007669"/>
    <property type="project" value="UniProtKB-SubCell"/>
</dbReference>
<dbReference type="InterPro" id="IPR008972">
    <property type="entry name" value="Cupredoxin"/>
</dbReference>
<dbReference type="SUPFAM" id="SSF49503">
    <property type="entry name" value="Cupredoxins"/>
    <property type="match status" value="1"/>
</dbReference>
<dbReference type="EMBL" id="JABBKX010000002">
    <property type="protein sequence ID" value="NMJ41425.1"/>
    <property type="molecule type" value="Genomic_DNA"/>
</dbReference>